<dbReference type="OrthoDB" id="5297562at2"/>
<accession>A0A2Z2P6C5</accession>
<evidence type="ECO:0000313" key="3">
    <source>
        <dbReference type="Proteomes" id="UP000250079"/>
    </source>
</evidence>
<dbReference type="RefSeq" id="WP_088920324.1">
    <property type="nucleotide sequence ID" value="NZ_CP018632.1"/>
</dbReference>
<feature type="transmembrane region" description="Helical" evidence="1">
    <location>
        <begin position="36"/>
        <end position="59"/>
    </location>
</feature>
<name>A0A2Z2P6C5_9GAMM</name>
<proteinExistence type="predicted"/>
<evidence type="ECO:0000256" key="1">
    <source>
        <dbReference type="SAM" id="Phobius"/>
    </source>
</evidence>
<dbReference type="EMBL" id="CP018632">
    <property type="protein sequence ID" value="ASJ75404.1"/>
    <property type="molecule type" value="Genomic_DNA"/>
</dbReference>
<dbReference type="KEGG" id="gai:IMCC3135_26745"/>
<protein>
    <recommendedName>
        <fullName evidence="4">HAMP domain-containing protein</fullName>
    </recommendedName>
</protein>
<evidence type="ECO:0000313" key="2">
    <source>
        <dbReference type="EMBL" id="ASJ75404.1"/>
    </source>
</evidence>
<keyword evidence="1" id="KW-0812">Transmembrane</keyword>
<dbReference type="AlphaFoldDB" id="A0A2Z2P6C5"/>
<reference evidence="2 3" key="1">
    <citation type="submission" date="2016-12" db="EMBL/GenBank/DDBJ databases">
        <authorList>
            <person name="Song W.-J."/>
            <person name="Kurnit D.M."/>
        </authorList>
    </citation>
    <scope>NUCLEOTIDE SEQUENCE [LARGE SCALE GENOMIC DNA]</scope>
    <source>
        <strain evidence="2 3">IMCC3135</strain>
    </source>
</reference>
<feature type="transmembrane region" description="Helical" evidence="1">
    <location>
        <begin position="87"/>
        <end position="109"/>
    </location>
</feature>
<dbReference type="Proteomes" id="UP000250079">
    <property type="component" value="Chromosome"/>
</dbReference>
<organism evidence="2 3">
    <name type="scientific">Granulosicoccus antarcticus IMCC3135</name>
    <dbReference type="NCBI Taxonomy" id="1192854"/>
    <lineage>
        <taxon>Bacteria</taxon>
        <taxon>Pseudomonadati</taxon>
        <taxon>Pseudomonadota</taxon>
        <taxon>Gammaproteobacteria</taxon>
        <taxon>Chromatiales</taxon>
        <taxon>Granulosicoccaceae</taxon>
        <taxon>Granulosicoccus</taxon>
    </lineage>
</organism>
<keyword evidence="1" id="KW-0472">Membrane</keyword>
<sequence length="167" mass="18918">MSHSNVLDQSAIKAEKTAQRRSVLNAVWQPFLQFKLLMYMLGSTALVAVLLGAFLYFAFSDLISVMTGQAEATSYYGEMIEIQLVHLFRYCGALFVLYILLLAAVCVAYTHRLIGPLRPFTRHVESLSKGDYGSRIVLRKSDLELYTDYAAKLNELAVHLEMKENDR</sequence>
<keyword evidence="1" id="KW-1133">Transmembrane helix</keyword>
<gene>
    <name evidence="2" type="ORF">IMCC3135_26745</name>
</gene>
<evidence type="ECO:0008006" key="4">
    <source>
        <dbReference type="Google" id="ProtNLM"/>
    </source>
</evidence>
<keyword evidence="3" id="KW-1185">Reference proteome</keyword>